<feature type="region of interest" description="Disordered" evidence="6">
    <location>
        <begin position="234"/>
        <end position="256"/>
    </location>
</feature>
<comment type="similarity">
    <text evidence="5">Belongs to the SAT4 family.</text>
</comment>
<evidence type="ECO:0000256" key="5">
    <source>
        <dbReference type="ARBA" id="ARBA00038359"/>
    </source>
</evidence>
<dbReference type="AlphaFoldDB" id="A0A2V1EBM5"/>
<keyword evidence="10" id="KW-1185">Reference proteome</keyword>
<evidence type="ECO:0000259" key="8">
    <source>
        <dbReference type="Pfam" id="PF20684"/>
    </source>
</evidence>
<name>A0A2V1EBM5_9PLEO</name>
<keyword evidence="2 7" id="KW-0812">Transmembrane</keyword>
<feature type="transmembrane region" description="Helical" evidence="7">
    <location>
        <begin position="156"/>
        <end position="178"/>
    </location>
</feature>
<dbReference type="InterPro" id="IPR049326">
    <property type="entry name" value="Rhodopsin_dom_fungi"/>
</dbReference>
<evidence type="ECO:0000256" key="7">
    <source>
        <dbReference type="SAM" id="Phobius"/>
    </source>
</evidence>
<proteinExistence type="inferred from homology"/>
<protein>
    <recommendedName>
        <fullName evidence="8">Rhodopsin domain-containing protein</fullName>
    </recommendedName>
</protein>
<feature type="compositionally biased region" description="Polar residues" evidence="6">
    <location>
        <begin position="242"/>
        <end position="255"/>
    </location>
</feature>
<evidence type="ECO:0000313" key="10">
    <source>
        <dbReference type="Proteomes" id="UP000244855"/>
    </source>
</evidence>
<dbReference type="Proteomes" id="UP000244855">
    <property type="component" value="Unassembled WGS sequence"/>
</dbReference>
<reference evidence="9 10" key="1">
    <citation type="journal article" date="2018" name="Sci. Rep.">
        <title>Comparative genomics provides insights into the lifestyle and reveals functional heterogeneity of dark septate endophytic fungi.</title>
        <authorList>
            <person name="Knapp D.G."/>
            <person name="Nemeth J.B."/>
            <person name="Barry K."/>
            <person name="Hainaut M."/>
            <person name="Henrissat B."/>
            <person name="Johnson J."/>
            <person name="Kuo A."/>
            <person name="Lim J.H.P."/>
            <person name="Lipzen A."/>
            <person name="Nolan M."/>
            <person name="Ohm R.A."/>
            <person name="Tamas L."/>
            <person name="Grigoriev I.V."/>
            <person name="Spatafora J.W."/>
            <person name="Nagy L.G."/>
            <person name="Kovacs G.M."/>
        </authorList>
    </citation>
    <scope>NUCLEOTIDE SEQUENCE [LARGE SCALE GENOMIC DNA]</scope>
    <source>
        <strain evidence="9 10">DSE2036</strain>
    </source>
</reference>
<dbReference type="Pfam" id="PF20684">
    <property type="entry name" value="Fung_rhodopsin"/>
    <property type="match status" value="1"/>
</dbReference>
<evidence type="ECO:0000256" key="3">
    <source>
        <dbReference type="ARBA" id="ARBA00022989"/>
    </source>
</evidence>
<feature type="transmembrane region" description="Helical" evidence="7">
    <location>
        <begin position="78"/>
        <end position="100"/>
    </location>
</feature>
<dbReference type="PANTHER" id="PTHR33048:SF160">
    <property type="entry name" value="SAT4 FAMILY MEMBRANE PROTEIN"/>
    <property type="match status" value="1"/>
</dbReference>
<dbReference type="PANTHER" id="PTHR33048">
    <property type="entry name" value="PTH11-LIKE INTEGRAL MEMBRANE PROTEIN (AFU_ORTHOLOGUE AFUA_5G11245)"/>
    <property type="match status" value="1"/>
</dbReference>
<accession>A0A2V1EBM5</accession>
<comment type="subcellular location">
    <subcellularLocation>
        <location evidence="1">Membrane</location>
        <topology evidence="1">Multi-pass membrane protein</topology>
    </subcellularLocation>
</comment>
<keyword evidence="3 7" id="KW-1133">Transmembrane helix</keyword>
<evidence type="ECO:0000313" key="9">
    <source>
        <dbReference type="EMBL" id="PVI07947.1"/>
    </source>
</evidence>
<evidence type="ECO:0000256" key="6">
    <source>
        <dbReference type="SAM" id="MobiDB-lite"/>
    </source>
</evidence>
<evidence type="ECO:0000256" key="2">
    <source>
        <dbReference type="ARBA" id="ARBA00022692"/>
    </source>
</evidence>
<gene>
    <name evidence="9" type="ORF">DM02DRAFT_511771</name>
</gene>
<sequence>MLCNTALTVSSYIFIKKSYTGYRPDHVPIGAVNKVTTAKLRYINSVTYHPTLNLIKISFLVTLIRLQSPNKWIRRSLWFLLAITVMFAISITVTGIMSCLPIERFWDRTVPGSCRDSEQYLLAGVSTTIITDVLVTFIPTWILYSIQMPWKTKAVVLCFMSLGLFVTAITAYRLAYFVRLYQIADPVRNETTYNIRTPLSNLEVNLSAIASCGPIIKWLLGRCIPFFDTQRKRPSDYHYSENIPSNSNTRRSSLEPTMVGETTAGGGDNIDVELNDQVVWKRKGDNPTDARSEEHQILGDEGNEGIAGRGTYVKYNATKPVDIV</sequence>
<evidence type="ECO:0000256" key="4">
    <source>
        <dbReference type="ARBA" id="ARBA00023136"/>
    </source>
</evidence>
<organism evidence="9 10">
    <name type="scientific">Periconia macrospinosa</name>
    <dbReference type="NCBI Taxonomy" id="97972"/>
    <lineage>
        <taxon>Eukaryota</taxon>
        <taxon>Fungi</taxon>
        <taxon>Dikarya</taxon>
        <taxon>Ascomycota</taxon>
        <taxon>Pezizomycotina</taxon>
        <taxon>Dothideomycetes</taxon>
        <taxon>Pleosporomycetidae</taxon>
        <taxon>Pleosporales</taxon>
        <taxon>Massarineae</taxon>
        <taxon>Periconiaceae</taxon>
        <taxon>Periconia</taxon>
    </lineage>
</organism>
<evidence type="ECO:0000256" key="1">
    <source>
        <dbReference type="ARBA" id="ARBA00004141"/>
    </source>
</evidence>
<dbReference type="InterPro" id="IPR052337">
    <property type="entry name" value="SAT4-like"/>
</dbReference>
<feature type="transmembrane region" description="Helical" evidence="7">
    <location>
        <begin position="120"/>
        <end position="144"/>
    </location>
</feature>
<keyword evidence="4 7" id="KW-0472">Membrane</keyword>
<dbReference type="GO" id="GO:0016020">
    <property type="term" value="C:membrane"/>
    <property type="evidence" value="ECO:0007669"/>
    <property type="project" value="UniProtKB-SubCell"/>
</dbReference>
<dbReference type="OrthoDB" id="5283415at2759"/>
<dbReference type="STRING" id="97972.A0A2V1EBM5"/>
<feature type="domain" description="Rhodopsin" evidence="8">
    <location>
        <begin position="5"/>
        <end position="220"/>
    </location>
</feature>
<dbReference type="EMBL" id="KZ805302">
    <property type="protein sequence ID" value="PVI07947.1"/>
    <property type="molecule type" value="Genomic_DNA"/>
</dbReference>